<gene>
    <name evidence="1" type="ORF">K3G42_000992</name>
</gene>
<accession>A0ACB8ET21</accession>
<comment type="caution">
    <text evidence="1">The sequence shown here is derived from an EMBL/GenBank/DDBJ whole genome shotgun (WGS) entry which is preliminary data.</text>
</comment>
<proteinExistence type="predicted"/>
<dbReference type="Proteomes" id="UP000827872">
    <property type="component" value="Linkage Group LG15"/>
</dbReference>
<name>A0ACB8ET21_9SAUR</name>
<protein>
    <submittedName>
        <fullName evidence="1">Uncharacterized protein</fullName>
    </submittedName>
</protein>
<evidence type="ECO:0000313" key="2">
    <source>
        <dbReference type="Proteomes" id="UP000827872"/>
    </source>
</evidence>
<keyword evidence="2" id="KW-1185">Reference proteome</keyword>
<organism evidence="1 2">
    <name type="scientific">Sphaerodactylus townsendi</name>
    <dbReference type="NCBI Taxonomy" id="933632"/>
    <lineage>
        <taxon>Eukaryota</taxon>
        <taxon>Metazoa</taxon>
        <taxon>Chordata</taxon>
        <taxon>Craniata</taxon>
        <taxon>Vertebrata</taxon>
        <taxon>Euteleostomi</taxon>
        <taxon>Lepidosauria</taxon>
        <taxon>Squamata</taxon>
        <taxon>Bifurcata</taxon>
        <taxon>Gekkota</taxon>
        <taxon>Sphaerodactylidae</taxon>
        <taxon>Sphaerodactylus</taxon>
    </lineage>
</organism>
<sequence length="669" mass="75884">MYAYLFLGILPVLLMVLGGAGRPCPTRCRCTRGILNCSRITNPPGFHQVPLPKRHPPPFTYLDFTGNAILSTGKEVWAAYPWAETLVLKNNSFGTLKNCSLEGLLSLTYLDLSYNKIQVIEMNAFEAVPFLQVIHLRGNRIEEIAEGTFRAWHGLRFLLKVDLSHNPLVVLQDPCFYHLPFLTFLDLGATGVTPRMLEDLLQNSLHLRRLTLPQKMFCCLCRMKKDIEVLGEAVKLRCPESCDLNATGCKKEERSNRMQEDITKVLGTRKWNGSSLLDILPQRAEPKNDAPERAEPSNDKLAHGSWAWIWTTEELLNLQDGSNRPAEDGRSEISELSPDITQPRGIRWKHWGTSASPPLGFSAHQNGCLLQGDLFETELNQTSASLVPNAAVRKLISHLTHILRTDCTAPARQRACSKVVCRSGLLVKFLSENVNENSSLWDSSFWPLEEAAKSTQGISRKLEGPSNVTASHETRGYRYGSRLLLALSVTSVIMIVTATICLMEIWSWCSIAKDRIFLGRRKKPLPDVQLSRTPSLVINGRPLWLKDLYHVQDETEQNYMMGKLHDEEHLEETGRGHWGDARPSFLEPAMKEFSLDLSFALTLELQYNDVNGCYACSNDRYNDRYTNRYTDRCTDASGCYACSNDRYNDRYIDRYNDRDNGHCCRYNSH</sequence>
<evidence type="ECO:0000313" key="1">
    <source>
        <dbReference type="EMBL" id="KAH7996099.1"/>
    </source>
</evidence>
<reference evidence="1" key="1">
    <citation type="submission" date="2021-08" db="EMBL/GenBank/DDBJ databases">
        <title>The first chromosome-level gecko genome reveals the dynamic sex chromosomes of Neotropical dwarf geckos (Sphaerodactylidae: Sphaerodactylus).</title>
        <authorList>
            <person name="Pinto B.J."/>
            <person name="Keating S.E."/>
            <person name="Gamble T."/>
        </authorList>
    </citation>
    <scope>NUCLEOTIDE SEQUENCE</scope>
    <source>
        <strain evidence="1">TG3544</strain>
    </source>
</reference>
<dbReference type="EMBL" id="CM037628">
    <property type="protein sequence ID" value="KAH7996099.1"/>
    <property type="molecule type" value="Genomic_DNA"/>
</dbReference>